<name>A0AAX6RBM6_HETGA</name>
<protein>
    <submittedName>
        <fullName evidence="4">C2 calcium-dependent domain-containing protein 6 isoform X1</fullName>
    </submittedName>
</protein>
<gene>
    <name evidence="4" type="primary">C2cd6</name>
</gene>
<dbReference type="AlphaFoldDB" id="A0AAX6RBM6"/>
<dbReference type="InterPro" id="IPR048363">
    <property type="entry name" value="CTSRT_C2"/>
</dbReference>
<evidence type="ECO:0000313" key="3">
    <source>
        <dbReference type="Proteomes" id="UP000694906"/>
    </source>
</evidence>
<dbReference type="Pfam" id="PF15729">
    <property type="entry name" value="CTSRT"/>
    <property type="match status" value="1"/>
</dbReference>
<feature type="domain" description="Cation channel sperm-associated targeting subunit tau C2" evidence="2">
    <location>
        <begin position="96"/>
        <end position="238"/>
    </location>
</feature>
<dbReference type="Proteomes" id="UP000694906">
    <property type="component" value="Unplaced"/>
</dbReference>
<dbReference type="PANTHER" id="PTHR21665">
    <property type="entry name" value="CATION CHANNEL SPERM-ASSOCIATED TARGETING SUBUNIT TAU"/>
    <property type="match status" value="1"/>
</dbReference>
<feature type="region of interest" description="Disordered" evidence="1">
    <location>
        <begin position="640"/>
        <end position="685"/>
    </location>
</feature>
<evidence type="ECO:0000256" key="1">
    <source>
        <dbReference type="SAM" id="MobiDB-lite"/>
    </source>
</evidence>
<organism evidence="3 4">
    <name type="scientific">Heterocephalus glaber</name>
    <name type="common">Naked mole rat</name>
    <dbReference type="NCBI Taxonomy" id="10181"/>
    <lineage>
        <taxon>Eukaryota</taxon>
        <taxon>Metazoa</taxon>
        <taxon>Chordata</taxon>
        <taxon>Craniata</taxon>
        <taxon>Vertebrata</taxon>
        <taxon>Euteleostomi</taxon>
        <taxon>Mammalia</taxon>
        <taxon>Eutheria</taxon>
        <taxon>Euarchontoglires</taxon>
        <taxon>Glires</taxon>
        <taxon>Rodentia</taxon>
        <taxon>Hystricomorpha</taxon>
        <taxon>Bathyergidae</taxon>
        <taxon>Heterocephalus</taxon>
    </lineage>
</organism>
<sequence>MERNQKTHRPSDFRGGRIQPLFVASPAQSTNVSQESAVSSSFAHNAQDRPRTHRAKRKGKDHDSEGIGHRLLDMMRKTLTVSENKEMDAAPERSTLVPFGDVVGCLAVHIQSCRHFLPMIYLKHYTNLYIRISVNSFVKYTKSFSLLSGNNEKNIVIKFDEMKFFSIQVPRHQDDKRNNISLELVQYSDTENYLLLLGSAEVHLYEVIQKMCFTEELQMLNENTCVCRLDVELMFAYGSFGYGFSHQLKPLQRNIEPTMFLNVASHPKRKDLPINIVTPQPVTVENSADRQHPNQPPIVQLENPRERLEKMKKEYRNLSTWKEKADYLESILNPELEHKNSKETNINKMSESLNNNQYEKKSEDTITLDVPLRSSEGEITPVELLENDKKDLTIPTLNLWDQDNSIAVIPRIDESTLPPTDIPLSIIPTLKVTEEGKIPPLDEQSKAILKDKMKDTLLPPVVRLRNTHPNILKTDSSSAKIPKFTNKASFDPILRTIDDKLSARSSKGQDMYKNRYILLAEDIEYEDQDPPYPAFSNAAGYPNNTWAPDPNIITKTTSDIKKVLKRENTKLKVQKERKCAGKSKKLSNCTGRLLPPALPTTAICLRKSIPKTWLHWTPRTTIHDCLDKYEDLYVNPVKHPTKTKSRARLVGKNPDDSHNQGKHVARPYTAPDPNKQQESYTRKFPSPRMVSAGLIHINDSTLDHTMNKMWPPQN</sequence>
<feature type="compositionally biased region" description="Polar residues" evidence="1">
    <location>
        <begin position="26"/>
        <end position="44"/>
    </location>
</feature>
<evidence type="ECO:0000313" key="4">
    <source>
        <dbReference type="RefSeq" id="XP_021093172.1"/>
    </source>
</evidence>
<dbReference type="GeneID" id="101708820"/>
<dbReference type="PANTHER" id="PTHR21665:SF2">
    <property type="entry name" value="CATION CHANNEL SPERM-ASSOCIATED TARGETING SUBUNIT TAU"/>
    <property type="match status" value="1"/>
</dbReference>
<dbReference type="InterPro" id="IPR031462">
    <property type="entry name" value="CTSRT"/>
</dbReference>
<keyword evidence="3" id="KW-1185">Reference proteome</keyword>
<evidence type="ECO:0000259" key="2">
    <source>
        <dbReference type="Pfam" id="PF15729"/>
    </source>
</evidence>
<proteinExistence type="predicted"/>
<feature type="compositionally biased region" description="Basic residues" evidence="1">
    <location>
        <begin position="640"/>
        <end position="649"/>
    </location>
</feature>
<feature type="region of interest" description="Disordered" evidence="1">
    <location>
        <begin position="1"/>
        <end position="69"/>
    </location>
</feature>
<dbReference type="CTD" id="151254"/>
<feature type="compositionally biased region" description="Basic and acidic residues" evidence="1">
    <location>
        <begin position="60"/>
        <end position="69"/>
    </location>
</feature>
<reference evidence="4" key="1">
    <citation type="submission" date="2025-08" db="UniProtKB">
        <authorList>
            <consortium name="RefSeq"/>
        </authorList>
    </citation>
    <scope>IDENTIFICATION</scope>
</reference>
<dbReference type="RefSeq" id="XP_021093172.1">
    <property type="nucleotide sequence ID" value="XM_021237513.1"/>
</dbReference>
<accession>A0AAX6RBM6</accession>
<feature type="compositionally biased region" description="Basic and acidic residues" evidence="1">
    <location>
        <begin position="1"/>
        <end position="15"/>
    </location>
</feature>